<evidence type="ECO:0000256" key="6">
    <source>
        <dbReference type="ARBA" id="ARBA00022989"/>
    </source>
</evidence>
<evidence type="ECO:0000256" key="2">
    <source>
        <dbReference type="ARBA" id="ARBA00008328"/>
    </source>
</evidence>
<organism evidence="10 11">
    <name type="scientific">Microbotryum saponariae</name>
    <dbReference type="NCBI Taxonomy" id="289078"/>
    <lineage>
        <taxon>Eukaryota</taxon>
        <taxon>Fungi</taxon>
        <taxon>Dikarya</taxon>
        <taxon>Basidiomycota</taxon>
        <taxon>Pucciniomycotina</taxon>
        <taxon>Microbotryomycetes</taxon>
        <taxon>Microbotryales</taxon>
        <taxon>Microbotryaceae</taxon>
        <taxon>Microbotryum</taxon>
    </lineage>
</organism>
<dbReference type="STRING" id="289078.A0A2X0LYB4"/>
<dbReference type="Pfam" id="PF05493">
    <property type="entry name" value="ATP_synt_H"/>
    <property type="match status" value="1"/>
</dbReference>
<evidence type="ECO:0000256" key="4">
    <source>
        <dbReference type="ARBA" id="ARBA00022692"/>
    </source>
</evidence>
<sequence length="99" mass="10589">MGGWLIIWVGLIVAGLAAGGFISVRKGENQVVIRTSILLVVTCCYLMQVPSVRKRANKDRPKLTRVVLPDSAAGGPSPTWPNSILSFVSLLPTKRGCAN</sequence>
<comment type="similarity">
    <text evidence="2">Belongs to the V-ATPase e1/e2 subunit family.</text>
</comment>
<keyword evidence="6 9" id="KW-1133">Transmembrane helix</keyword>
<keyword evidence="11" id="KW-1185">Reference proteome</keyword>
<evidence type="ECO:0000313" key="10">
    <source>
        <dbReference type="EMBL" id="SCZ97947.1"/>
    </source>
</evidence>
<keyword evidence="5" id="KW-0375">Hydrogen ion transport</keyword>
<dbReference type="InterPro" id="IPR008389">
    <property type="entry name" value="ATPase_V0-cplx_e1/e2_su"/>
</dbReference>
<reference evidence="11" key="1">
    <citation type="submission" date="2016-10" db="EMBL/GenBank/DDBJ databases">
        <authorList>
            <person name="Jeantristanb JTB J.-T."/>
            <person name="Ricardo R."/>
        </authorList>
    </citation>
    <scope>NUCLEOTIDE SEQUENCE [LARGE SCALE GENOMIC DNA]</scope>
</reference>
<evidence type="ECO:0000256" key="7">
    <source>
        <dbReference type="ARBA" id="ARBA00023065"/>
    </source>
</evidence>
<evidence type="ECO:0000256" key="3">
    <source>
        <dbReference type="ARBA" id="ARBA00022448"/>
    </source>
</evidence>
<dbReference type="OrthoDB" id="1508846at2759"/>
<dbReference type="EMBL" id="FMWP01000094">
    <property type="protein sequence ID" value="SCZ97947.1"/>
    <property type="molecule type" value="Genomic_DNA"/>
</dbReference>
<feature type="transmembrane region" description="Helical" evidence="9">
    <location>
        <begin position="31"/>
        <end position="48"/>
    </location>
</feature>
<dbReference type="GO" id="GO:0033179">
    <property type="term" value="C:proton-transporting V-type ATPase, V0 domain"/>
    <property type="evidence" value="ECO:0007669"/>
    <property type="project" value="InterPro"/>
</dbReference>
<evidence type="ECO:0000256" key="5">
    <source>
        <dbReference type="ARBA" id="ARBA00022781"/>
    </source>
</evidence>
<protein>
    <submittedName>
        <fullName evidence="10">BZ3500_MvSof-1268-A1-R1_Chr3-3g06476 protein</fullName>
    </submittedName>
</protein>
<gene>
    <name evidence="10" type="ORF">BZ3500_MVSOF-1268-A1-R1_CHR3-3G06476</name>
</gene>
<evidence type="ECO:0000256" key="8">
    <source>
        <dbReference type="ARBA" id="ARBA00023136"/>
    </source>
</evidence>
<keyword evidence="4 9" id="KW-0812">Transmembrane</keyword>
<keyword evidence="7" id="KW-0406">Ion transport</keyword>
<comment type="subcellular location">
    <subcellularLocation>
        <location evidence="1">Membrane</location>
        <topology evidence="1">Multi-pass membrane protein</topology>
    </subcellularLocation>
</comment>
<dbReference type="GO" id="GO:0046961">
    <property type="term" value="F:proton-transporting ATPase activity, rotational mechanism"/>
    <property type="evidence" value="ECO:0007669"/>
    <property type="project" value="InterPro"/>
</dbReference>
<evidence type="ECO:0000256" key="9">
    <source>
        <dbReference type="SAM" id="Phobius"/>
    </source>
</evidence>
<dbReference type="AlphaFoldDB" id="A0A2X0LYB4"/>
<keyword evidence="3" id="KW-0813">Transport</keyword>
<name>A0A2X0LYB4_9BASI</name>
<proteinExistence type="inferred from homology"/>
<dbReference type="Proteomes" id="UP000249723">
    <property type="component" value="Unassembled WGS sequence"/>
</dbReference>
<feature type="transmembrane region" description="Helical" evidence="9">
    <location>
        <begin position="6"/>
        <end position="24"/>
    </location>
</feature>
<evidence type="ECO:0000256" key="1">
    <source>
        <dbReference type="ARBA" id="ARBA00004141"/>
    </source>
</evidence>
<evidence type="ECO:0000313" key="11">
    <source>
        <dbReference type="Proteomes" id="UP000249723"/>
    </source>
</evidence>
<accession>A0A2X0LYB4</accession>
<keyword evidence="8 9" id="KW-0472">Membrane</keyword>